<evidence type="ECO:0000256" key="3">
    <source>
        <dbReference type="ARBA" id="ARBA00022475"/>
    </source>
</evidence>
<comment type="subcellular location">
    <subcellularLocation>
        <location evidence="10">Cell inner membrane</location>
        <topology evidence="10">Multi-pass membrane protein</topology>
    </subcellularLocation>
    <subcellularLocation>
        <location evidence="1">Cell membrane</location>
        <topology evidence="1">Multi-pass membrane protein</topology>
    </subcellularLocation>
</comment>
<dbReference type="PANTHER" id="PTHR30625:SF3">
    <property type="entry name" value="TOL-PAL SYSTEM PROTEIN TOLQ"/>
    <property type="match status" value="1"/>
</dbReference>
<evidence type="ECO:0000256" key="9">
    <source>
        <dbReference type="ARBA" id="ARBA00023306"/>
    </source>
</evidence>
<feature type="transmembrane region" description="Helical" evidence="10">
    <location>
        <begin position="15"/>
        <end position="35"/>
    </location>
</feature>
<feature type="transmembrane region" description="Helical" evidence="10">
    <location>
        <begin position="125"/>
        <end position="148"/>
    </location>
</feature>
<keyword evidence="3 10" id="KW-1003">Cell membrane</keyword>
<gene>
    <name evidence="10" type="primary">tolQ</name>
    <name evidence="12" type="ORF">C8N29_11336</name>
</gene>
<name>A0A2T5IWF3_9GAMM</name>
<evidence type="ECO:0000256" key="8">
    <source>
        <dbReference type="ARBA" id="ARBA00023136"/>
    </source>
</evidence>
<comment type="function">
    <text evidence="10">Part of the Tol-Pal system, which plays a role in outer membrane invagination during cell division and is important for maintaining outer membrane integrity.</text>
</comment>
<dbReference type="RefSeq" id="WP_107866379.1">
    <property type="nucleotide sequence ID" value="NZ_QAON01000013.1"/>
</dbReference>
<dbReference type="InterPro" id="IPR050790">
    <property type="entry name" value="ExbB/TolQ_transport"/>
</dbReference>
<evidence type="ECO:0000256" key="1">
    <source>
        <dbReference type="ARBA" id="ARBA00004651"/>
    </source>
</evidence>
<keyword evidence="8 10" id="KW-0472">Membrane</keyword>
<comment type="subunit">
    <text evidence="10">The Tol-Pal system is composed of five core proteins: the inner membrane proteins TolA, TolQ and TolR, the periplasmic protein TolB and the outer membrane protein Pal. They form a network linking the inner and outer membranes and the peptidoglycan layer.</text>
</comment>
<keyword evidence="13" id="KW-1185">Reference proteome</keyword>
<keyword evidence="9 10" id="KW-0131">Cell cycle</keyword>
<organism evidence="12 13">
    <name type="scientific">Agitococcus lubricus</name>
    <dbReference type="NCBI Taxonomy" id="1077255"/>
    <lineage>
        <taxon>Bacteria</taxon>
        <taxon>Pseudomonadati</taxon>
        <taxon>Pseudomonadota</taxon>
        <taxon>Gammaproteobacteria</taxon>
        <taxon>Moraxellales</taxon>
        <taxon>Moraxellaceae</taxon>
        <taxon>Agitococcus</taxon>
    </lineage>
</organism>
<keyword evidence="6 10" id="KW-0812">Transmembrane</keyword>
<feature type="domain" description="MotA/TolQ/ExbB proton channel" evidence="11">
    <location>
        <begin position="77"/>
        <end position="205"/>
    </location>
</feature>
<evidence type="ECO:0000313" key="12">
    <source>
        <dbReference type="EMBL" id="PTQ88270.1"/>
    </source>
</evidence>
<evidence type="ECO:0000256" key="2">
    <source>
        <dbReference type="ARBA" id="ARBA00010442"/>
    </source>
</evidence>
<dbReference type="GO" id="GO:0051301">
    <property type="term" value="P:cell division"/>
    <property type="evidence" value="ECO:0007669"/>
    <property type="project" value="UniProtKB-UniRule"/>
</dbReference>
<evidence type="ECO:0000256" key="10">
    <source>
        <dbReference type="HAMAP-Rule" id="MF_02202"/>
    </source>
</evidence>
<dbReference type="AlphaFoldDB" id="A0A2T5IWF3"/>
<proteinExistence type="inferred from homology"/>
<evidence type="ECO:0000313" key="13">
    <source>
        <dbReference type="Proteomes" id="UP000244223"/>
    </source>
</evidence>
<dbReference type="NCBIfam" id="TIGR02796">
    <property type="entry name" value="tolQ"/>
    <property type="match status" value="1"/>
</dbReference>
<dbReference type="Proteomes" id="UP000244223">
    <property type="component" value="Unassembled WGS sequence"/>
</dbReference>
<evidence type="ECO:0000256" key="5">
    <source>
        <dbReference type="ARBA" id="ARBA00022618"/>
    </source>
</evidence>
<dbReference type="EMBL" id="QAON01000013">
    <property type="protein sequence ID" value="PTQ88270.1"/>
    <property type="molecule type" value="Genomic_DNA"/>
</dbReference>
<comment type="similarity">
    <text evidence="2 10">Belongs to the ExbB/TolQ family.</text>
</comment>
<reference evidence="12 13" key="1">
    <citation type="submission" date="2018-04" db="EMBL/GenBank/DDBJ databases">
        <title>Genomic Encyclopedia of Archaeal and Bacterial Type Strains, Phase II (KMG-II): from individual species to whole genera.</title>
        <authorList>
            <person name="Goeker M."/>
        </authorList>
    </citation>
    <scope>NUCLEOTIDE SEQUENCE [LARGE SCALE GENOMIC DNA]</scope>
    <source>
        <strain evidence="12 13">DSM 5822</strain>
    </source>
</reference>
<dbReference type="GO" id="GO:0017038">
    <property type="term" value="P:protein import"/>
    <property type="evidence" value="ECO:0007669"/>
    <property type="project" value="TreeGrafter"/>
</dbReference>
<dbReference type="Pfam" id="PF01618">
    <property type="entry name" value="MotA_ExbB"/>
    <property type="match status" value="1"/>
</dbReference>
<dbReference type="InterPro" id="IPR014163">
    <property type="entry name" value="Tol-Pal_TolQ"/>
</dbReference>
<dbReference type="InterPro" id="IPR002898">
    <property type="entry name" value="MotA_ExbB_proton_chnl"/>
</dbReference>
<keyword evidence="7 10" id="KW-1133">Transmembrane helix</keyword>
<keyword evidence="5 10" id="KW-0132">Cell division</keyword>
<evidence type="ECO:0000256" key="7">
    <source>
        <dbReference type="ARBA" id="ARBA00022989"/>
    </source>
</evidence>
<dbReference type="PANTHER" id="PTHR30625">
    <property type="entry name" value="PROTEIN TOLQ"/>
    <property type="match status" value="1"/>
</dbReference>
<protein>
    <recommendedName>
        <fullName evidence="10">Tol-Pal system protein TolQ</fullName>
    </recommendedName>
</protein>
<dbReference type="HAMAP" id="MF_02202">
    <property type="entry name" value="TolQ"/>
    <property type="match status" value="1"/>
</dbReference>
<evidence type="ECO:0000259" key="11">
    <source>
        <dbReference type="Pfam" id="PF01618"/>
    </source>
</evidence>
<dbReference type="GO" id="GO:0005886">
    <property type="term" value="C:plasma membrane"/>
    <property type="evidence" value="ECO:0007669"/>
    <property type="project" value="UniProtKB-SubCell"/>
</dbReference>
<feature type="transmembrane region" description="Helical" evidence="10">
    <location>
        <begin position="168"/>
        <end position="190"/>
    </location>
</feature>
<dbReference type="OrthoDB" id="3010244at2"/>
<accession>A0A2T5IWF3</accession>
<evidence type="ECO:0000256" key="4">
    <source>
        <dbReference type="ARBA" id="ARBA00022519"/>
    </source>
</evidence>
<comment type="caution">
    <text evidence="12">The sequence shown here is derived from an EMBL/GenBank/DDBJ whole genome shotgun (WGS) entry which is preliminary data.</text>
</comment>
<sequence>MSDLSILGLISHASIPVKLVMLSLVGASIYSWSLIAKYRTVHRSANKQLKDFEELFWSGADLNMLYQQSGQKSERQGAEALFYAGFKEFMRLRQKGLTADAVMQGVTRAMRVTLMQEQERLEAKLPALASIASSAPYVGLFGTVWGIMTSFLGLAKVQQATLATVAPGIAEALIATAIGLFAAIPAVLAYNHFMANSEQLNNRYAMFADEFSGILHRESHH</sequence>
<evidence type="ECO:0000256" key="6">
    <source>
        <dbReference type="ARBA" id="ARBA00022692"/>
    </source>
</evidence>
<keyword evidence="4 10" id="KW-0997">Cell inner membrane</keyword>
<dbReference type="GO" id="GO:0043213">
    <property type="term" value="P:bacteriocin transport"/>
    <property type="evidence" value="ECO:0007669"/>
    <property type="project" value="InterPro"/>
</dbReference>